<name>A0A2B7WF38_9EURO</name>
<dbReference type="EMBL" id="PDNB01000378">
    <property type="protein sequence ID" value="PGG95212.1"/>
    <property type="molecule type" value="Genomic_DNA"/>
</dbReference>
<comment type="subcellular location">
    <subcellularLocation>
        <location evidence="1">Cytoplasm</location>
    </subcellularLocation>
</comment>
<keyword evidence="2" id="KW-0963">Cytoplasm</keyword>
<evidence type="ECO:0000313" key="4">
    <source>
        <dbReference type="EMBL" id="PGG95212.1"/>
    </source>
</evidence>
<dbReference type="Gene3D" id="1.25.10.10">
    <property type="entry name" value="Leucine-rich Repeat Variant"/>
    <property type="match status" value="1"/>
</dbReference>
<accession>A0A2B7WF38</accession>
<evidence type="ECO:0000256" key="2">
    <source>
        <dbReference type="ARBA" id="ARBA00022490"/>
    </source>
</evidence>
<proteinExistence type="predicted"/>
<evidence type="ECO:0000313" key="5">
    <source>
        <dbReference type="Proteomes" id="UP000223968"/>
    </source>
</evidence>
<dbReference type="OrthoDB" id="5574718at2759"/>
<dbReference type="SUPFAM" id="SSF48371">
    <property type="entry name" value="ARM repeat"/>
    <property type="match status" value="2"/>
</dbReference>
<dbReference type="GO" id="GO:0005737">
    <property type="term" value="C:cytoplasm"/>
    <property type="evidence" value="ECO:0007669"/>
    <property type="project" value="UniProtKB-SubCell"/>
</dbReference>
<reference evidence="4 5" key="1">
    <citation type="submission" date="2017-10" db="EMBL/GenBank/DDBJ databases">
        <title>Comparative genomics in systemic dimorphic fungi from Ajellomycetaceae.</title>
        <authorList>
            <person name="Munoz J.F."/>
            <person name="Mcewen J.G."/>
            <person name="Clay O.K."/>
            <person name="Cuomo C.A."/>
        </authorList>
    </citation>
    <scope>NUCLEOTIDE SEQUENCE [LARGE SCALE GENOMIC DNA]</scope>
    <source>
        <strain evidence="4 5">UAMH5409</strain>
    </source>
</reference>
<dbReference type="STRING" id="1447875.A0A2B7WF38"/>
<comment type="caution">
    <text evidence="4">The sequence shown here is derived from an EMBL/GenBank/DDBJ whole genome shotgun (WGS) entry which is preliminary data.</text>
</comment>
<dbReference type="AlphaFoldDB" id="A0A2B7WF38"/>
<organism evidence="4 5">
    <name type="scientific">Helicocarpus griseus UAMH5409</name>
    <dbReference type="NCBI Taxonomy" id="1447875"/>
    <lineage>
        <taxon>Eukaryota</taxon>
        <taxon>Fungi</taxon>
        <taxon>Dikarya</taxon>
        <taxon>Ascomycota</taxon>
        <taxon>Pezizomycotina</taxon>
        <taxon>Eurotiomycetes</taxon>
        <taxon>Eurotiomycetidae</taxon>
        <taxon>Onygenales</taxon>
        <taxon>Ajellomycetaceae</taxon>
        <taxon>Helicocarpus</taxon>
    </lineage>
</organism>
<dbReference type="InterPro" id="IPR016024">
    <property type="entry name" value="ARM-type_fold"/>
</dbReference>
<keyword evidence="5" id="KW-1185">Reference proteome</keyword>
<dbReference type="InterPro" id="IPR024660">
    <property type="entry name" value="UCS_central_dom"/>
</dbReference>
<dbReference type="PANTHER" id="PTHR45994">
    <property type="entry name" value="FI21225P1"/>
    <property type="match status" value="1"/>
</dbReference>
<dbReference type="Proteomes" id="UP000223968">
    <property type="component" value="Unassembled WGS sequence"/>
</dbReference>
<dbReference type="Pfam" id="PF11701">
    <property type="entry name" value="UNC45-central"/>
    <property type="match status" value="1"/>
</dbReference>
<dbReference type="GO" id="GO:0051879">
    <property type="term" value="F:Hsp90 protein binding"/>
    <property type="evidence" value="ECO:0007669"/>
    <property type="project" value="TreeGrafter"/>
</dbReference>
<evidence type="ECO:0000256" key="1">
    <source>
        <dbReference type="ARBA" id="ARBA00004496"/>
    </source>
</evidence>
<feature type="domain" description="UNC-45/Cro1/She4 central" evidence="3">
    <location>
        <begin position="225"/>
        <end position="376"/>
    </location>
</feature>
<protein>
    <recommendedName>
        <fullName evidence="3">UNC-45/Cro1/She4 central domain-containing protein</fullName>
    </recommendedName>
</protein>
<dbReference type="PANTHER" id="PTHR45994:SF1">
    <property type="entry name" value="FI21225P1"/>
    <property type="match status" value="1"/>
</dbReference>
<sequence length="861" mass="92651">MVQSASSDRAVQLAREAVELVDAGHREAASRNLREAISLAPDNEEIKAAFRKISEDEEHNHPLVNLCQRYVSQKSDDAGREAAVYLRSEGLRPPPEVFLEALKLILSCPAANLSDIQDDIISGLVRNSAHVRRHFAAQLQLSVTQFFDQIYDRGDGAVVCLDTVVLDTALWQSEKVRTHCENELLQLFIAKLMESGHDLDGRSMKGIARLLAVDADNLQHLIDEECFDVILSSLDLRLPADVRSQATLATAKYLEAAKEAGQKLFCKILAARVARQRNDDYVIAFSAAAAVFPITPAITANLFLTDGFVQSLVPLLDRKRKGSIVERAALELFNAACIDKQCREAINTYCGEWLSHTLTNGTDESSDLAAVVLAKIRASENGADMKTAPSNIREEESGSSHDLVERFKNLLAKRPQKGEFHHSVEGLVFSSVKPDVKEQLASKGSSFPSDLVAVLNDNTTDSSLVYGGLMVIHNITKYLPNLSEEQKKISELRSYANASKRADADPLDDDNHVKERCTTVINAGVMPLLIEINKANITSSSVQDLTAKILLSLSKIPQTRGKLAQQGAVKLLLSLLASRTDNSNYRYGDEPTQHAAHALARILISVNPAHIFPSSGFPQITTAISPLLHLLNSSQSNGDISTDAPRDLLPTFESLLALTNLASTPTPTAADTIIRLAFPTIESLLLSSNTYLQRAACELVCNLMACPSGIEKFADGSPRAATRLHILLALADVEDLATRRAAGGALAMLTEFEGVVQAILEIERGVDILLGMCQEGDGGGEMVHRGVVCVRNLGCCNGEVGRRARRVLKEKGAVEVLRRCLVGGVGAGSGGGGGGGGGGGAGMGEEVLKCGVEGLRVLVEG</sequence>
<evidence type="ECO:0000259" key="3">
    <source>
        <dbReference type="Pfam" id="PF11701"/>
    </source>
</evidence>
<gene>
    <name evidence="4" type="ORF">AJ79_10186</name>
</gene>
<dbReference type="InterPro" id="IPR011989">
    <property type="entry name" value="ARM-like"/>
</dbReference>
<dbReference type="Gene3D" id="1.25.10.100">
    <property type="match status" value="1"/>
</dbReference>